<keyword evidence="3" id="KW-1185">Reference proteome</keyword>
<proteinExistence type="predicted"/>
<feature type="transmembrane region" description="Helical" evidence="1">
    <location>
        <begin position="6"/>
        <end position="26"/>
    </location>
</feature>
<dbReference type="RefSeq" id="WP_010755606.1">
    <property type="nucleotide sequence ID" value="NZ_ASWD01000002.1"/>
</dbReference>
<evidence type="ECO:0000256" key="1">
    <source>
        <dbReference type="SAM" id="Phobius"/>
    </source>
</evidence>
<dbReference type="PATRIC" id="fig|1158607.3.peg.548"/>
<dbReference type="Proteomes" id="UP000013782">
    <property type="component" value="Unassembled WGS sequence"/>
</dbReference>
<reference evidence="2 3" key="1">
    <citation type="submission" date="2013-02" db="EMBL/GenBank/DDBJ databases">
        <title>The Genome Sequence of Enterococcus pallens BAA-351.</title>
        <authorList>
            <consortium name="The Broad Institute Genome Sequencing Platform"/>
            <consortium name="The Broad Institute Genome Sequencing Center for Infectious Disease"/>
            <person name="Earl A.M."/>
            <person name="Gilmore M.S."/>
            <person name="Lebreton F."/>
            <person name="Walker B."/>
            <person name="Young S.K."/>
            <person name="Zeng Q."/>
            <person name="Gargeya S."/>
            <person name="Fitzgerald M."/>
            <person name="Haas B."/>
            <person name="Abouelleil A."/>
            <person name="Alvarado L."/>
            <person name="Arachchi H.M."/>
            <person name="Berlin A.M."/>
            <person name="Chapman S.B."/>
            <person name="Dewar J."/>
            <person name="Goldberg J."/>
            <person name="Griggs A."/>
            <person name="Gujja S."/>
            <person name="Hansen M."/>
            <person name="Howarth C."/>
            <person name="Imamovic A."/>
            <person name="Larimer J."/>
            <person name="McCowan C."/>
            <person name="Murphy C."/>
            <person name="Neiman D."/>
            <person name="Pearson M."/>
            <person name="Priest M."/>
            <person name="Roberts A."/>
            <person name="Saif S."/>
            <person name="Shea T."/>
            <person name="Sisk P."/>
            <person name="Sykes S."/>
            <person name="Wortman J."/>
            <person name="Nusbaum C."/>
            <person name="Birren B."/>
        </authorList>
    </citation>
    <scope>NUCLEOTIDE SEQUENCE [LARGE SCALE GENOMIC DNA]</scope>
    <source>
        <strain evidence="2 3">ATCC BAA-351</strain>
    </source>
</reference>
<evidence type="ECO:0000313" key="3">
    <source>
        <dbReference type="Proteomes" id="UP000013782"/>
    </source>
</evidence>
<organism evidence="2 3">
    <name type="scientific">Enterococcus pallens ATCC BAA-351</name>
    <dbReference type="NCBI Taxonomy" id="1158607"/>
    <lineage>
        <taxon>Bacteria</taxon>
        <taxon>Bacillati</taxon>
        <taxon>Bacillota</taxon>
        <taxon>Bacilli</taxon>
        <taxon>Lactobacillales</taxon>
        <taxon>Enterococcaceae</taxon>
        <taxon>Enterococcus</taxon>
    </lineage>
</organism>
<dbReference type="HOGENOM" id="CLU_3152567_0_0_9"/>
<gene>
    <name evidence="2" type="ORF">UAU_00543</name>
</gene>
<dbReference type="AlphaFoldDB" id="R2SRI5"/>
<dbReference type="EMBL" id="AJAQ01000001">
    <property type="protein sequence ID" value="EOH97875.1"/>
    <property type="molecule type" value="Genomic_DNA"/>
</dbReference>
<dbReference type="STRING" id="160454.RV10_GL000838"/>
<keyword evidence="1" id="KW-1133">Transmembrane helix</keyword>
<accession>R2SRI5</accession>
<evidence type="ECO:0000313" key="2">
    <source>
        <dbReference type="EMBL" id="EOH97875.1"/>
    </source>
</evidence>
<sequence>MSFFISKILIALMLAGGAAYLVYFLFIKKDAKEDKTEKTDDQDKWEDF</sequence>
<name>R2SRI5_9ENTE</name>
<protein>
    <submittedName>
        <fullName evidence="2">Uncharacterized protein</fullName>
    </submittedName>
</protein>
<comment type="caution">
    <text evidence="2">The sequence shown here is derived from an EMBL/GenBank/DDBJ whole genome shotgun (WGS) entry which is preliminary data.</text>
</comment>
<keyword evidence="1" id="KW-0812">Transmembrane</keyword>
<keyword evidence="1" id="KW-0472">Membrane</keyword>